<evidence type="ECO:0000313" key="2">
    <source>
        <dbReference type="Proteomes" id="UP001432322"/>
    </source>
</evidence>
<gene>
    <name evidence="1" type="ORF">PFISCL1PPCAC_593</name>
</gene>
<feature type="non-terminal residue" evidence="1">
    <location>
        <position position="95"/>
    </location>
</feature>
<dbReference type="AlphaFoldDB" id="A0AAV5UQA5"/>
<protein>
    <submittedName>
        <fullName evidence="1">Uncharacterized protein</fullName>
    </submittedName>
</protein>
<sequence length="95" mass="11187">QYHYDVYYKFRNGTRSAVEELRVCTLGPPKGDRICLYCHVNAADPEEMENHLMAVSKFMIGRCGRDRERAQIQQDEWFGGEKRKIQAEVTSFRVR</sequence>
<reference evidence="1" key="1">
    <citation type="submission" date="2023-10" db="EMBL/GenBank/DDBJ databases">
        <title>Genome assembly of Pristionchus species.</title>
        <authorList>
            <person name="Yoshida K."/>
            <person name="Sommer R.J."/>
        </authorList>
    </citation>
    <scope>NUCLEOTIDE SEQUENCE</scope>
    <source>
        <strain evidence="1">RS5133</strain>
    </source>
</reference>
<comment type="caution">
    <text evidence="1">The sequence shown here is derived from an EMBL/GenBank/DDBJ whole genome shotgun (WGS) entry which is preliminary data.</text>
</comment>
<dbReference type="EMBL" id="BTSY01000001">
    <property type="protein sequence ID" value="GMT09296.1"/>
    <property type="molecule type" value="Genomic_DNA"/>
</dbReference>
<keyword evidence="2" id="KW-1185">Reference proteome</keyword>
<evidence type="ECO:0000313" key="1">
    <source>
        <dbReference type="EMBL" id="GMT09296.1"/>
    </source>
</evidence>
<feature type="non-terminal residue" evidence="1">
    <location>
        <position position="1"/>
    </location>
</feature>
<proteinExistence type="predicted"/>
<organism evidence="1 2">
    <name type="scientific">Pristionchus fissidentatus</name>
    <dbReference type="NCBI Taxonomy" id="1538716"/>
    <lineage>
        <taxon>Eukaryota</taxon>
        <taxon>Metazoa</taxon>
        <taxon>Ecdysozoa</taxon>
        <taxon>Nematoda</taxon>
        <taxon>Chromadorea</taxon>
        <taxon>Rhabditida</taxon>
        <taxon>Rhabditina</taxon>
        <taxon>Diplogasteromorpha</taxon>
        <taxon>Diplogasteroidea</taxon>
        <taxon>Neodiplogasteridae</taxon>
        <taxon>Pristionchus</taxon>
    </lineage>
</organism>
<dbReference type="Proteomes" id="UP001432322">
    <property type="component" value="Unassembled WGS sequence"/>
</dbReference>
<name>A0AAV5UQA5_9BILA</name>
<accession>A0AAV5UQA5</accession>